<keyword evidence="4" id="KW-1185">Reference proteome</keyword>
<gene>
    <name evidence="3" type="ORF">K431DRAFT_292911</name>
</gene>
<feature type="region of interest" description="Disordered" evidence="2">
    <location>
        <begin position="417"/>
        <end position="447"/>
    </location>
</feature>
<evidence type="ECO:0000256" key="1">
    <source>
        <dbReference type="SAM" id="Coils"/>
    </source>
</evidence>
<name>A0A9P4Q9P4_9PEZI</name>
<evidence type="ECO:0000256" key="2">
    <source>
        <dbReference type="SAM" id="MobiDB-lite"/>
    </source>
</evidence>
<dbReference type="Proteomes" id="UP000799441">
    <property type="component" value="Unassembled WGS sequence"/>
</dbReference>
<proteinExistence type="predicted"/>
<keyword evidence="1" id="KW-0175">Coiled coil</keyword>
<evidence type="ECO:0000313" key="3">
    <source>
        <dbReference type="EMBL" id="KAF2723197.1"/>
    </source>
</evidence>
<reference evidence="3" key="1">
    <citation type="journal article" date="2020" name="Stud. Mycol.">
        <title>101 Dothideomycetes genomes: a test case for predicting lifestyles and emergence of pathogens.</title>
        <authorList>
            <person name="Haridas S."/>
            <person name="Albert R."/>
            <person name="Binder M."/>
            <person name="Bloem J."/>
            <person name="Labutti K."/>
            <person name="Salamov A."/>
            <person name="Andreopoulos B."/>
            <person name="Baker S."/>
            <person name="Barry K."/>
            <person name="Bills G."/>
            <person name="Bluhm B."/>
            <person name="Cannon C."/>
            <person name="Castanera R."/>
            <person name="Culley D."/>
            <person name="Daum C."/>
            <person name="Ezra D."/>
            <person name="Gonzalez J."/>
            <person name="Henrissat B."/>
            <person name="Kuo A."/>
            <person name="Liang C."/>
            <person name="Lipzen A."/>
            <person name="Lutzoni F."/>
            <person name="Magnuson J."/>
            <person name="Mondo S."/>
            <person name="Nolan M."/>
            <person name="Ohm R."/>
            <person name="Pangilinan J."/>
            <person name="Park H.-J."/>
            <person name="Ramirez L."/>
            <person name="Alfaro M."/>
            <person name="Sun H."/>
            <person name="Tritt A."/>
            <person name="Yoshinaga Y."/>
            <person name="Zwiers L.-H."/>
            <person name="Turgeon B."/>
            <person name="Goodwin S."/>
            <person name="Spatafora J."/>
            <person name="Crous P."/>
            <person name="Grigoriev I."/>
        </authorList>
    </citation>
    <scope>NUCLEOTIDE SEQUENCE</scope>
    <source>
        <strain evidence="3">CBS 116435</strain>
    </source>
</reference>
<comment type="caution">
    <text evidence="3">The sequence shown here is derived from an EMBL/GenBank/DDBJ whole genome shotgun (WGS) entry which is preliminary data.</text>
</comment>
<sequence length="567" mass="63918">MTAPSVAMLTQESPPDTDSLSSLEYVVCTGMMHVSKLVTARQRHDQNTTRVRVAEERDKLSSHHYDHFPHLQDQNREAIQEATSDCHKSKARFDQLARDLLPVAQGIVTAIRTLTIEAAVPRREFQEHLAEFRILKTNYSKLDESVRAARAENVALRARAERAEQSASENQKLSERSQEELTRLKQRVTDLQDATVTVDQLNQQRALDLQQNFATRKKEAEESIEKCQQLAQVFSKALQAKEETFHKAHYDIKAQFQKDQAATQTEIAEVMAYSKDLTKKLDEHHIRSSTLHDKLDHTLMIARTTDDKVNRIQGDFDNSKKLAGESSQPRIESLEGKLVKIRREVEVLTAAGASIVDTSGKCAEIERRLSRIERDFGDSHKMLDDREGQIHVVIAELRNIDEKAEACRSGLERLEKQLESTVGTPTRADVSRSERNPQHHLASSSAPLGIADTSPFSSTLAMPVSLKDVHDVVDKALAVYPNTDGFQDVLSRLRSSRVEDMQVRVLNLENTVKGANTRFGAKLLSEARDLQKMKTEFQEMQNTMDGVVAALRRRDEVFAALRPANNG</sequence>
<feature type="coiled-coil region" evidence="1">
    <location>
        <begin position="146"/>
        <end position="194"/>
    </location>
</feature>
<organism evidence="3 4">
    <name type="scientific">Polychaeton citri CBS 116435</name>
    <dbReference type="NCBI Taxonomy" id="1314669"/>
    <lineage>
        <taxon>Eukaryota</taxon>
        <taxon>Fungi</taxon>
        <taxon>Dikarya</taxon>
        <taxon>Ascomycota</taxon>
        <taxon>Pezizomycotina</taxon>
        <taxon>Dothideomycetes</taxon>
        <taxon>Dothideomycetidae</taxon>
        <taxon>Capnodiales</taxon>
        <taxon>Capnodiaceae</taxon>
        <taxon>Polychaeton</taxon>
    </lineage>
</organism>
<accession>A0A9P4Q9P4</accession>
<protein>
    <submittedName>
        <fullName evidence="3">Uncharacterized protein</fullName>
    </submittedName>
</protein>
<dbReference type="EMBL" id="MU003778">
    <property type="protein sequence ID" value="KAF2723197.1"/>
    <property type="molecule type" value="Genomic_DNA"/>
</dbReference>
<evidence type="ECO:0000313" key="4">
    <source>
        <dbReference type="Proteomes" id="UP000799441"/>
    </source>
</evidence>
<dbReference type="AlphaFoldDB" id="A0A9P4Q9P4"/>